<dbReference type="GO" id="GO:0005615">
    <property type="term" value="C:extracellular space"/>
    <property type="evidence" value="ECO:0007669"/>
    <property type="project" value="TreeGrafter"/>
</dbReference>
<evidence type="ECO:0000256" key="1">
    <source>
        <dbReference type="SAM" id="MobiDB-lite"/>
    </source>
</evidence>
<gene>
    <name evidence="2" type="ORF">UFOVP1071_195</name>
</gene>
<feature type="compositionally biased region" description="Low complexity" evidence="1">
    <location>
        <begin position="58"/>
        <end position="118"/>
    </location>
</feature>
<dbReference type="SUPFAM" id="SSF51294">
    <property type="entry name" value="Hedgehog/intein (Hint) domain"/>
    <property type="match status" value="1"/>
</dbReference>
<proteinExistence type="predicted"/>
<feature type="compositionally biased region" description="Gly residues" evidence="1">
    <location>
        <begin position="158"/>
        <end position="167"/>
    </location>
</feature>
<name>A0A6J5QNA3_9CAUD</name>
<feature type="compositionally biased region" description="Gly residues" evidence="1">
    <location>
        <begin position="119"/>
        <end position="128"/>
    </location>
</feature>
<accession>A0A6J5QNA3</accession>
<dbReference type="EMBL" id="LR797022">
    <property type="protein sequence ID" value="CAB4182255.1"/>
    <property type="molecule type" value="Genomic_DNA"/>
</dbReference>
<keyword evidence="2" id="KW-0176">Collagen</keyword>
<dbReference type="InterPro" id="IPR036844">
    <property type="entry name" value="Hint_dom_sf"/>
</dbReference>
<dbReference type="GO" id="GO:0030020">
    <property type="term" value="F:extracellular matrix structural constituent conferring tensile strength"/>
    <property type="evidence" value="ECO:0007669"/>
    <property type="project" value="TreeGrafter"/>
</dbReference>
<dbReference type="PANTHER" id="PTHR24023">
    <property type="entry name" value="COLLAGEN ALPHA"/>
    <property type="match status" value="1"/>
</dbReference>
<feature type="region of interest" description="Disordered" evidence="1">
    <location>
        <begin position="58"/>
        <end position="179"/>
    </location>
</feature>
<dbReference type="GO" id="GO:0031012">
    <property type="term" value="C:extracellular matrix"/>
    <property type="evidence" value="ECO:0007669"/>
    <property type="project" value="TreeGrafter"/>
</dbReference>
<evidence type="ECO:0000313" key="2">
    <source>
        <dbReference type="EMBL" id="CAB4182255.1"/>
    </source>
</evidence>
<protein>
    <submittedName>
        <fullName evidence="2">Collagen triple helix repeat</fullName>
    </submittedName>
</protein>
<dbReference type="PANTHER" id="PTHR24023:SF1095">
    <property type="entry name" value="EGF-LIKE DOMAIN-CONTAINING PROTEIN"/>
    <property type="match status" value="1"/>
</dbReference>
<dbReference type="Gene3D" id="2.170.16.10">
    <property type="entry name" value="Hedgehog/Intein (Hint) domain"/>
    <property type="match status" value="1"/>
</dbReference>
<dbReference type="Pfam" id="PF01391">
    <property type="entry name" value="Collagen"/>
    <property type="match status" value="1"/>
</dbReference>
<organism evidence="2">
    <name type="scientific">uncultured Caudovirales phage</name>
    <dbReference type="NCBI Taxonomy" id="2100421"/>
    <lineage>
        <taxon>Viruses</taxon>
        <taxon>Duplodnaviria</taxon>
        <taxon>Heunggongvirae</taxon>
        <taxon>Uroviricota</taxon>
        <taxon>Caudoviricetes</taxon>
        <taxon>Peduoviridae</taxon>
        <taxon>Maltschvirus</taxon>
        <taxon>Maltschvirus maltsch</taxon>
    </lineage>
</organism>
<dbReference type="InterPro" id="IPR008160">
    <property type="entry name" value="Collagen"/>
</dbReference>
<dbReference type="GO" id="GO:0030198">
    <property type="term" value="P:extracellular matrix organization"/>
    <property type="evidence" value="ECO:0007669"/>
    <property type="project" value="TreeGrafter"/>
</dbReference>
<feature type="compositionally biased region" description="Low complexity" evidence="1">
    <location>
        <begin position="129"/>
        <end position="139"/>
    </location>
</feature>
<sequence>MAIKIRLPYNTSSGVLPTNTNLVLGELAVNTADGKLFTLNSSGATIQINTTGLTGNTGAQGSAGAQGTQGSQGIQGPTGFAGLTGSQGPAGTQGTQGPQGLQGVATGPQGLAGLQGLTGPQGGTGPQGTQGPQGLQGFRGPTGPGGPLGATGPQGVLGAPGGGGAQGAQGPQGRTGSTGPCVPAPVGVCAGGGTCFLGSSYTTMADGSRKMMRDVRVGDWLMGAFGEANQVLALEDLVLGNRPMFVINYTHHTTGDHTHICSDKQFVSLEPEETITNDWNIWYNCVLSDGSFVMLYNKGIDNPQDRLGKLDLGIVLQTVDGGKEVEQIDSYDLPYDTKLYNFVMSGSHTYFADGYAVTGWPRDDDFDYVQWKQIGETSKIEDWMTPKLHGVN</sequence>
<dbReference type="InterPro" id="IPR050149">
    <property type="entry name" value="Collagen_superfamily"/>
</dbReference>
<reference evidence="2" key="1">
    <citation type="submission" date="2020-05" db="EMBL/GenBank/DDBJ databases">
        <authorList>
            <person name="Chiriac C."/>
            <person name="Salcher M."/>
            <person name="Ghai R."/>
            <person name="Kavagutti S V."/>
        </authorList>
    </citation>
    <scope>NUCLEOTIDE SEQUENCE</scope>
</reference>
<feature type="compositionally biased region" description="Gly residues" evidence="1">
    <location>
        <begin position="140"/>
        <end position="149"/>
    </location>
</feature>
<feature type="compositionally biased region" description="Low complexity" evidence="1">
    <location>
        <begin position="168"/>
        <end position="179"/>
    </location>
</feature>